<evidence type="ECO:0000313" key="2">
    <source>
        <dbReference type="Proteomes" id="UP000006873"/>
    </source>
</evidence>
<dbReference type="AlphaFoldDB" id="E3GJ72"/>
<name>E3GJ72_9FIRM</name>
<keyword evidence="2" id="KW-1185">Reference proteome</keyword>
<protein>
    <submittedName>
        <fullName evidence="1">Uncharacterized protein</fullName>
    </submittedName>
</protein>
<dbReference type="HOGENOM" id="CLU_3135775_0_0_9"/>
<proteinExistence type="predicted"/>
<organism evidence="1 2">
    <name type="scientific">Eubacterium callanderi</name>
    <dbReference type="NCBI Taxonomy" id="53442"/>
    <lineage>
        <taxon>Bacteria</taxon>
        <taxon>Bacillati</taxon>
        <taxon>Bacillota</taxon>
        <taxon>Clostridia</taxon>
        <taxon>Eubacteriales</taxon>
        <taxon>Eubacteriaceae</taxon>
        <taxon>Eubacterium</taxon>
    </lineage>
</organism>
<accession>E3GJ72</accession>
<sequence>MDPFNYSLKSGSALLKLKVSYLDRLNVGSYTLRLEYKNQSVEAKPLVHI</sequence>
<evidence type="ECO:0000313" key="1">
    <source>
        <dbReference type="EMBL" id="ADO35707.1"/>
    </source>
</evidence>
<dbReference type="KEGG" id="elm:ELI_0693"/>
<dbReference type="RefSeq" id="WP_013379029.1">
    <property type="nucleotide sequence ID" value="NZ_CP176625.1"/>
</dbReference>
<reference key="1">
    <citation type="submission" date="2010-09" db="EMBL/GenBank/DDBJ databases">
        <authorList>
            <person name="Roh H."/>
            <person name="Ko H.-J."/>
            <person name="Kim D."/>
            <person name="Choi D.G."/>
            <person name="Park S."/>
            <person name="Kim S."/>
            <person name="Kim K.H."/>
            <person name="Chang I.S."/>
            <person name="Choi I.-G."/>
        </authorList>
    </citation>
    <scope>NUCLEOTIDE SEQUENCE</scope>
    <source>
        <strain>KIST612</strain>
    </source>
</reference>
<dbReference type="EMBL" id="CP002273">
    <property type="protein sequence ID" value="ADO35707.1"/>
    <property type="molecule type" value="Genomic_DNA"/>
</dbReference>
<reference evidence="1 2" key="2">
    <citation type="journal article" date="2011" name="J. Bacteriol.">
        <title>Complete genome sequence of a carbon monoxide-utilizing acetogen, Eubacterium limosum KIST612.</title>
        <authorList>
            <person name="Roh H."/>
            <person name="Ko H.J."/>
            <person name="Kim D."/>
            <person name="Choi D.G."/>
            <person name="Park S."/>
            <person name="Kim S."/>
            <person name="Chang I.S."/>
            <person name="Choi I.G."/>
        </authorList>
    </citation>
    <scope>NUCLEOTIDE SEQUENCE [LARGE SCALE GENOMIC DNA]</scope>
    <source>
        <strain evidence="1 2">KIST612</strain>
    </source>
</reference>
<dbReference type="Proteomes" id="UP000006873">
    <property type="component" value="Chromosome"/>
</dbReference>
<gene>
    <name evidence="1" type="ordered locus">ELI_0693</name>
</gene>